<dbReference type="Proteomes" id="UP000198788">
    <property type="component" value="Unassembled WGS sequence"/>
</dbReference>
<feature type="region of interest" description="Disordered" evidence="5">
    <location>
        <begin position="300"/>
        <end position="319"/>
    </location>
</feature>
<evidence type="ECO:0000256" key="3">
    <source>
        <dbReference type="ARBA" id="ARBA00022741"/>
    </source>
</evidence>
<dbReference type="Pfam" id="PF00005">
    <property type="entry name" value="ABC_tran"/>
    <property type="match status" value="1"/>
</dbReference>
<dbReference type="InterPro" id="IPR027417">
    <property type="entry name" value="P-loop_NTPase"/>
</dbReference>
<keyword evidence="2" id="KW-0813">Transport</keyword>
<dbReference type="PANTHER" id="PTHR43335">
    <property type="entry name" value="ABC TRANSPORTER, ATP-BINDING PROTEIN"/>
    <property type="match status" value="1"/>
</dbReference>
<evidence type="ECO:0000313" key="8">
    <source>
        <dbReference type="Proteomes" id="UP000198788"/>
    </source>
</evidence>
<gene>
    <name evidence="7" type="ORF">SAMN05192570_1632</name>
</gene>
<evidence type="ECO:0000256" key="4">
    <source>
        <dbReference type="ARBA" id="ARBA00022840"/>
    </source>
</evidence>
<accession>A0A1I6QB97</accession>
<dbReference type="InterPro" id="IPR017871">
    <property type="entry name" value="ABC_transporter-like_CS"/>
</dbReference>
<evidence type="ECO:0000259" key="6">
    <source>
        <dbReference type="PROSITE" id="PS50893"/>
    </source>
</evidence>
<proteinExistence type="inferred from homology"/>
<comment type="similarity">
    <text evidence="1">Belongs to the ABC transporter superfamily.</text>
</comment>
<evidence type="ECO:0000256" key="1">
    <source>
        <dbReference type="ARBA" id="ARBA00005417"/>
    </source>
</evidence>
<dbReference type="PANTHER" id="PTHR43335:SF4">
    <property type="entry name" value="ABC TRANSPORTER, ATP-BINDING PROTEIN"/>
    <property type="match status" value="1"/>
</dbReference>
<dbReference type="STRING" id="871741.SAMN05192570_1632"/>
<dbReference type="RefSeq" id="WP_092308747.1">
    <property type="nucleotide sequence ID" value="NZ_FOZV01000003.1"/>
</dbReference>
<keyword evidence="4 7" id="KW-0067">ATP-binding</keyword>
<name>A0A1I6QB97_9CAUL</name>
<dbReference type="AlphaFoldDB" id="A0A1I6QB97"/>
<dbReference type="SUPFAM" id="SSF52540">
    <property type="entry name" value="P-loop containing nucleoside triphosphate hydrolases"/>
    <property type="match status" value="1"/>
</dbReference>
<keyword evidence="3" id="KW-0547">Nucleotide-binding</keyword>
<dbReference type="PROSITE" id="PS50893">
    <property type="entry name" value="ABC_TRANSPORTER_2"/>
    <property type="match status" value="1"/>
</dbReference>
<dbReference type="InterPro" id="IPR003439">
    <property type="entry name" value="ABC_transporter-like_ATP-bd"/>
</dbReference>
<evidence type="ECO:0000256" key="2">
    <source>
        <dbReference type="ARBA" id="ARBA00022448"/>
    </source>
</evidence>
<evidence type="ECO:0000313" key="7">
    <source>
        <dbReference type="EMBL" id="SFS49704.1"/>
    </source>
</evidence>
<evidence type="ECO:0000256" key="5">
    <source>
        <dbReference type="SAM" id="MobiDB-lite"/>
    </source>
</evidence>
<feature type="compositionally biased region" description="Low complexity" evidence="5">
    <location>
        <begin position="301"/>
        <end position="319"/>
    </location>
</feature>
<dbReference type="OrthoDB" id="9778547at2"/>
<dbReference type="PROSITE" id="PS00211">
    <property type="entry name" value="ABC_TRANSPORTER_1"/>
    <property type="match status" value="1"/>
</dbReference>
<organism evidence="7 8">
    <name type="scientific">Brevundimonas viscosa</name>
    <dbReference type="NCBI Taxonomy" id="871741"/>
    <lineage>
        <taxon>Bacteria</taxon>
        <taxon>Pseudomonadati</taxon>
        <taxon>Pseudomonadota</taxon>
        <taxon>Alphaproteobacteria</taxon>
        <taxon>Caulobacterales</taxon>
        <taxon>Caulobacteraceae</taxon>
        <taxon>Brevundimonas</taxon>
    </lineage>
</organism>
<dbReference type="SMART" id="SM00382">
    <property type="entry name" value="AAA"/>
    <property type="match status" value="1"/>
</dbReference>
<sequence>MTAPAIETQGLTRRFGRRMAVDAVSMVVPERAVYGFLGRNGAGKTTTLKMLLGLIRPDAGTARVGGVDVGADRMGAARKVGALLEAHGFYGNLSGRENLDLTRTLLGLPKSEIDRVLEVVEMTADAGRRVAGYSLGMRQRLGLARAMLGAPPVLILDEPTNGLDPDGIADMRRFLRSLPERTGATVLLSSHLLGEIEQTATHVGILSQGRLVLEGALARLKAELAPEIAFAVDDAARGAALATARGFEVATADAGLVARLKPGEDAQTAAAALNRALVEADVAVFSIGARPRSLEGIYRDVSSPSSAAQQPVQPQPEFA</sequence>
<reference evidence="8" key="1">
    <citation type="submission" date="2016-10" db="EMBL/GenBank/DDBJ databases">
        <authorList>
            <person name="Varghese N."/>
            <person name="Submissions S."/>
        </authorList>
    </citation>
    <scope>NUCLEOTIDE SEQUENCE [LARGE SCALE GENOMIC DNA]</scope>
    <source>
        <strain evidence="8">CGMCC 1.10683</strain>
    </source>
</reference>
<dbReference type="EMBL" id="FOZV01000003">
    <property type="protein sequence ID" value="SFS49704.1"/>
    <property type="molecule type" value="Genomic_DNA"/>
</dbReference>
<dbReference type="InterPro" id="IPR003593">
    <property type="entry name" value="AAA+_ATPase"/>
</dbReference>
<protein>
    <submittedName>
        <fullName evidence="7">ABC-2 type transport system ATP-binding protein</fullName>
    </submittedName>
</protein>
<keyword evidence="8" id="KW-1185">Reference proteome</keyword>
<dbReference type="Gene3D" id="3.40.50.300">
    <property type="entry name" value="P-loop containing nucleotide triphosphate hydrolases"/>
    <property type="match status" value="1"/>
</dbReference>
<feature type="domain" description="ABC transporter" evidence="6">
    <location>
        <begin position="6"/>
        <end position="233"/>
    </location>
</feature>
<dbReference type="GO" id="GO:0005524">
    <property type="term" value="F:ATP binding"/>
    <property type="evidence" value="ECO:0007669"/>
    <property type="project" value="UniProtKB-KW"/>
</dbReference>
<dbReference type="CDD" id="cd03268">
    <property type="entry name" value="ABC_BcrA_bacitracin_resist"/>
    <property type="match status" value="1"/>
</dbReference>
<dbReference type="GO" id="GO:0016887">
    <property type="term" value="F:ATP hydrolysis activity"/>
    <property type="evidence" value="ECO:0007669"/>
    <property type="project" value="InterPro"/>
</dbReference>